<dbReference type="Pfam" id="PF04203">
    <property type="entry name" value="Sortase"/>
    <property type="match status" value="1"/>
</dbReference>
<keyword evidence="1" id="KW-0378">Hydrolase</keyword>
<proteinExistence type="predicted"/>
<dbReference type="EMBL" id="CP106879">
    <property type="protein sequence ID" value="UYC79717.1"/>
    <property type="molecule type" value="Genomic_DNA"/>
</dbReference>
<organism evidence="4 5">
    <name type="scientific">Curtobacterium poinsettiae</name>
    <dbReference type="NCBI Taxonomy" id="159612"/>
    <lineage>
        <taxon>Bacteria</taxon>
        <taxon>Bacillati</taxon>
        <taxon>Actinomycetota</taxon>
        <taxon>Actinomycetes</taxon>
        <taxon>Micrococcales</taxon>
        <taxon>Microbacteriaceae</taxon>
        <taxon>Curtobacterium</taxon>
    </lineage>
</organism>
<dbReference type="AlphaFoldDB" id="A0A9Q9T2D2"/>
<evidence type="ECO:0000256" key="3">
    <source>
        <dbReference type="SAM" id="SignalP"/>
    </source>
</evidence>
<protein>
    <submittedName>
        <fullName evidence="4">Class F sortase</fullName>
    </submittedName>
</protein>
<dbReference type="InterPro" id="IPR023365">
    <property type="entry name" value="Sortase_dom-sf"/>
</dbReference>
<evidence type="ECO:0000256" key="2">
    <source>
        <dbReference type="SAM" id="MobiDB-lite"/>
    </source>
</evidence>
<dbReference type="InterPro" id="IPR042001">
    <property type="entry name" value="Sortase_F"/>
</dbReference>
<reference evidence="4" key="1">
    <citation type="submission" date="2022-09" db="EMBL/GenBank/DDBJ databases">
        <title>Taxonomy of Curtobacterium flaccumfaciens.</title>
        <authorList>
            <person name="Osdaghi E."/>
            <person name="Taghavi S.M."/>
            <person name="Hamidizade M."/>
            <person name="Abachi H."/>
            <person name="Fazliarab A."/>
            <person name="Baeyen S."/>
            <person name="Portier P."/>
            <person name="Van Vaerenbergh J."/>
            <person name="Jacques M.-A."/>
        </authorList>
    </citation>
    <scope>NUCLEOTIDE SEQUENCE</scope>
    <source>
        <strain evidence="4">AGQB46</strain>
    </source>
</reference>
<dbReference type="Gene3D" id="2.40.260.10">
    <property type="entry name" value="Sortase"/>
    <property type="match status" value="1"/>
</dbReference>
<dbReference type="GO" id="GO:0016787">
    <property type="term" value="F:hydrolase activity"/>
    <property type="evidence" value="ECO:0007669"/>
    <property type="project" value="UniProtKB-KW"/>
</dbReference>
<evidence type="ECO:0000313" key="4">
    <source>
        <dbReference type="EMBL" id="UYC79717.1"/>
    </source>
</evidence>
<dbReference type="InterPro" id="IPR005754">
    <property type="entry name" value="Sortase"/>
</dbReference>
<dbReference type="Proteomes" id="UP001062223">
    <property type="component" value="Chromosome"/>
</dbReference>
<sequence>MRSATVTLVVAVAAAALTGCSSAGTTPGGQPSVLPTTTPTPVPSAFSTEVPQQAATIPPVRDAPAPTTITVDHAGISAPIRPEGVDEDGAMALPPDPATAGWYRFGAAPSSAEGTVVIAAHVDAVGYGIGPFSRLGDAPSGTRVTLTDADGAETTWRIDSVSMLEKQGLPWGEVFRDDGPRRLVLVTCGGTFDAVTGHYESNLVVTAVPA</sequence>
<dbReference type="SUPFAM" id="SSF63817">
    <property type="entry name" value="Sortase"/>
    <property type="match status" value="1"/>
</dbReference>
<accession>A0A9Q9T2D2</accession>
<feature type="chain" id="PRO_5040452424" evidence="3">
    <location>
        <begin position="24"/>
        <end position="210"/>
    </location>
</feature>
<evidence type="ECO:0000313" key="5">
    <source>
        <dbReference type="Proteomes" id="UP001062223"/>
    </source>
</evidence>
<dbReference type="RefSeq" id="WP_262138056.1">
    <property type="nucleotide sequence ID" value="NZ_CP106879.1"/>
</dbReference>
<dbReference type="CDD" id="cd05829">
    <property type="entry name" value="Sortase_F"/>
    <property type="match status" value="1"/>
</dbReference>
<keyword evidence="3" id="KW-0732">Signal</keyword>
<feature type="signal peptide" evidence="3">
    <location>
        <begin position="1"/>
        <end position="23"/>
    </location>
</feature>
<name>A0A9Q9T2D2_9MICO</name>
<dbReference type="PROSITE" id="PS51257">
    <property type="entry name" value="PROKAR_LIPOPROTEIN"/>
    <property type="match status" value="1"/>
</dbReference>
<evidence type="ECO:0000256" key="1">
    <source>
        <dbReference type="ARBA" id="ARBA00022801"/>
    </source>
</evidence>
<dbReference type="KEGG" id="cpoi:OE229_11210"/>
<feature type="region of interest" description="Disordered" evidence="2">
    <location>
        <begin position="20"/>
        <end position="42"/>
    </location>
</feature>
<gene>
    <name evidence="4" type="ORF">OE229_11210</name>
</gene>